<name>A0A173YXS3_9FIRM</name>
<evidence type="ECO:0000256" key="2">
    <source>
        <dbReference type="ARBA" id="ARBA00023015"/>
    </source>
</evidence>
<dbReference type="InterPro" id="IPR014284">
    <property type="entry name" value="RNA_pol_sigma-70_dom"/>
</dbReference>
<evidence type="ECO:0000256" key="1">
    <source>
        <dbReference type="ARBA" id="ARBA00007788"/>
    </source>
</evidence>
<dbReference type="PANTHER" id="PTHR30376">
    <property type="entry name" value="SIGMA FACTOR RPOH HEAT SHOCK RELATED"/>
    <property type="match status" value="1"/>
</dbReference>
<dbReference type="GO" id="GO:0003677">
    <property type="term" value="F:DNA binding"/>
    <property type="evidence" value="ECO:0007669"/>
    <property type="project" value="UniProtKB-KW"/>
</dbReference>
<evidence type="ECO:0000259" key="6">
    <source>
        <dbReference type="PROSITE" id="PS00715"/>
    </source>
</evidence>
<dbReference type="InterPro" id="IPR013325">
    <property type="entry name" value="RNA_pol_sigma_r2"/>
</dbReference>
<dbReference type="Pfam" id="PF04542">
    <property type="entry name" value="Sigma70_r2"/>
    <property type="match status" value="1"/>
</dbReference>
<feature type="domain" description="RNA polymerase sigma-70" evidence="6">
    <location>
        <begin position="63"/>
        <end position="76"/>
    </location>
</feature>
<dbReference type="OrthoDB" id="2111981at2"/>
<dbReference type="eggNOG" id="COG1191">
    <property type="taxonomic scope" value="Bacteria"/>
</dbReference>
<keyword evidence="3" id="KW-0731">Sigma factor</keyword>
<dbReference type="InterPro" id="IPR050813">
    <property type="entry name" value="Sigma-70_Factor"/>
</dbReference>
<dbReference type="Proteomes" id="UP000095546">
    <property type="component" value="Unassembled WGS sequence"/>
</dbReference>
<dbReference type="RefSeq" id="WP_036375589.1">
    <property type="nucleotide sequence ID" value="NZ_CABIWZ010000005.1"/>
</dbReference>
<dbReference type="Gene3D" id="1.20.140.160">
    <property type="match status" value="1"/>
</dbReference>
<dbReference type="GO" id="GO:0006352">
    <property type="term" value="P:DNA-templated transcription initiation"/>
    <property type="evidence" value="ECO:0007669"/>
    <property type="project" value="InterPro"/>
</dbReference>
<evidence type="ECO:0000256" key="3">
    <source>
        <dbReference type="ARBA" id="ARBA00023082"/>
    </source>
</evidence>
<protein>
    <submittedName>
        <fullName evidence="7">Sigma-F factor</fullName>
    </submittedName>
</protein>
<dbReference type="InterPro" id="IPR000943">
    <property type="entry name" value="RNA_pol_sigma70"/>
</dbReference>
<reference evidence="7 8" key="1">
    <citation type="submission" date="2015-09" db="EMBL/GenBank/DDBJ databases">
        <authorList>
            <consortium name="Pathogen Informatics"/>
        </authorList>
    </citation>
    <scope>NUCLEOTIDE SEQUENCE [LARGE SCALE GENOMIC DNA]</scope>
    <source>
        <strain evidence="7 8">2789STDY5608828</strain>
    </source>
</reference>
<organism evidence="7 8">
    <name type="scientific">Mitsuokella jalaludinii</name>
    <dbReference type="NCBI Taxonomy" id="187979"/>
    <lineage>
        <taxon>Bacteria</taxon>
        <taxon>Bacillati</taxon>
        <taxon>Bacillota</taxon>
        <taxon>Negativicutes</taxon>
        <taxon>Selenomonadales</taxon>
        <taxon>Selenomonadaceae</taxon>
        <taxon>Mitsuokella</taxon>
    </lineage>
</organism>
<keyword evidence="8" id="KW-1185">Reference proteome</keyword>
<gene>
    <name evidence="7" type="primary">fliA</name>
    <name evidence="7" type="ORF">ERS852385_01091</name>
</gene>
<dbReference type="GeneID" id="83710332"/>
<dbReference type="Pfam" id="PF04545">
    <property type="entry name" value="Sigma70_r4"/>
    <property type="match status" value="1"/>
</dbReference>
<dbReference type="InterPro" id="IPR007630">
    <property type="entry name" value="RNA_pol_sigma70_r4"/>
</dbReference>
<proteinExistence type="inferred from homology"/>
<sequence length="208" mass="23888">MQLSEYMKELRKVKTLDRAQEAKLWAAFKERGDEEARQRLIESYQPLVFKQAAPFAQLDCVLDLIQEGTVGLIEAAERYDHTRGVAFSLFAVHRIRGRMMDFLRREGQVDVACLEENLEGGSLKENLVDTAASVPEQAESHELARHLHQAMARLPDKERAVLEGMYLCREDAAGMADALHVSSSHIYRLQKTGIRRIRGMLSRFMHYW</sequence>
<dbReference type="EMBL" id="CYYU01000005">
    <property type="protein sequence ID" value="CUN68377.1"/>
    <property type="molecule type" value="Genomic_DNA"/>
</dbReference>
<dbReference type="PROSITE" id="PS00715">
    <property type="entry name" value="SIGMA70_1"/>
    <property type="match status" value="1"/>
</dbReference>
<evidence type="ECO:0000313" key="7">
    <source>
        <dbReference type="EMBL" id="CUN68377.1"/>
    </source>
</evidence>
<dbReference type="SUPFAM" id="SSF88946">
    <property type="entry name" value="Sigma2 domain of RNA polymerase sigma factors"/>
    <property type="match status" value="1"/>
</dbReference>
<dbReference type="Gene3D" id="1.10.1740.10">
    <property type="match status" value="1"/>
</dbReference>
<dbReference type="STRING" id="187979.ERS852385_01091"/>
<dbReference type="GO" id="GO:0016987">
    <property type="term" value="F:sigma factor activity"/>
    <property type="evidence" value="ECO:0007669"/>
    <property type="project" value="UniProtKB-KW"/>
</dbReference>
<keyword evidence="5" id="KW-0804">Transcription</keyword>
<accession>A0A173YXS3</accession>
<keyword evidence="4" id="KW-0238">DNA-binding</keyword>
<dbReference type="InterPro" id="IPR007627">
    <property type="entry name" value="RNA_pol_sigma70_r2"/>
</dbReference>
<dbReference type="AlphaFoldDB" id="A0A173YXS3"/>
<keyword evidence="2" id="KW-0805">Transcription regulation</keyword>
<dbReference type="InterPro" id="IPR013324">
    <property type="entry name" value="RNA_pol_sigma_r3/r4-like"/>
</dbReference>
<evidence type="ECO:0000256" key="5">
    <source>
        <dbReference type="ARBA" id="ARBA00023163"/>
    </source>
</evidence>
<evidence type="ECO:0000256" key="4">
    <source>
        <dbReference type="ARBA" id="ARBA00023125"/>
    </source>
</evidence>
<dbReference type="SUPFAM" id="SSF88659">
    <property type="entry name" value="Sigma3 and sigma4 domains of RNA polymerase sigma factors"/>
    <property type="match status" value="1"/>
</dbReference>
<comment type="similarity">
    <text evidence="1">Belongs to the sigma-70 factor family.</text>
</comment>
<evidence type="ECO:0000313" key="8">
    <source>
        <dbReference type="Proteomes" id="UP000095546"/>
    </source>
</evidence>
<dbReference type="PRINTS" id="PR00046">
    <property type="entry name" value="SIGMA70FCT"/>
</dbReference>
<dbReference type="PANTHER" id="PTHR30376:SF3">
    <property type="entry name" value="RNA POLYMERASE SIGMA FACTOR RPOH"/>
    <property type="match status" value="1"/>
</dbReference>
<dbReference type="NCBIfam" id="TIGR02937">
    <property type="entry name" value="sigma70-ECF"/>
    <property type="match status" value="1"/>
</dbReference>